<evidence type="ECO:0000313" key="7">
    <source>
        <dbReference type="Proteomes" id="UP001620626"/>
    </source>
</evidence>
<dbReference type="Proteomes" id="UP001620626">
    <property type="component" value="Unassembled WGS sequence"/>
</dbReference>
<feature type="transmembrane region" description="Helical" evidence="5">
    <location>
        <begin position="232"/>
        <end position="258"/>
    </location>
</feature>
<feature type="transmembrane region" description="Helical" evidence="5">
    <location>
        <begin position="202"/>
        <end position="220"/>
    </location>
</feature>
<gene>
    <name evidence="6" type="ORF">niasHT_002931</name>
</gene>
<dbReference type="PANTHER" id="PTHR23360:SF5">
    <property type="entry name" value="G-PROTEIN COUPLED RECEPTORS FAMILY 1 PROFILE DOMAIN-CONTAINING PROTEIN"/>
    <property type="match status" value="1"/>
</dbReference>
<comment type="caution">
    <text evidence="6">The sequence shown here is derived from an EMBL/GenBank/DDBJ whole genome shotgun (WGS) entry which is preliminary data.</text>
</comment>
<evidence type="ECO:0000256" key="5">
    <source>
        <dbReference type="SAM" id="Phobius"/>
    </source>
</evidence>
<evidence type="ECO:0000256" key="3">
    <source>
        <dbReference type="ARBA" id="ARBA00022989"/>
    </source>
</evidence>
<dbReference type="InterPro" id="IPR000276">
    <property type="entry name" value="GPCR_Rhodpsn"/>
</dbReference>
<organism evidence="6 7">
    <name type="scientific">Heterodera trifolii</name>
    <dbReference type="NCBI Taxonomy" id="157864"/>
    <lineage>
        <taxon>Eukaryota</taxon>
        <taxon>Metazoa</taxon>
        <taxon>Ecdysozoa</taxon>
        <taxon>Nematoda</taxon>
        <taxon>Chromadorea</taxon>
        <taxon>Rhabditida</taxon>
        <taxon>Tylenchina</taxon>
        <taxon>Tylenchomorpha</taxon>
        <taxon>Tylenchoidea</taxon>
        <taxon>Heteroderidae</taxon>
        <taxon>Heteroderinae</taxon>
        <taxon>Heterodera</taxon>
    </lineage>
</organism>
<evidence type="ECO:0000256" key="1">
    <source>
        <dbReference type="ARBA" id="ARBA00004370"/>
    </source>
</evidence>
<keyword evidence="2 5" id="KW-0812">Transmembrane</keyword>
<comment type="subcellular location">
    <subcellularLocation>
        <location evidence="1">Membrane</location>
    </subcellularLocation>
</comment>
<dbReference type="InterPro" id="IPR047130">
    <property type="entry name" value="7TM_GPCR_Srsx_nematod"/>
</dbReference>
<feature type="transmembrane region" description="Helical" evidence="5">
    <location>
        <begin position="161"/>
        <end position="181"/>
    </location>
</feature>
<feature type="transmembrane region" description="Helical" evidence="5">
    <location>
        <begin position="36"/>
        <end position="58"/>
    </location>
</feature>
<dbReference type="InterPro" id="IPR019424">
    <property type="entry name" value="7TM_GPCR_Srsx"/>
</dbReference>
<name>A0ABD2LP00_9BILA</name>
<dbReference type="Pfam" id="PF10320">
    <property type="entry name" value="7TM_GPCR_Srsx"/>
    <property type="match status" value="1"/>
</dbReference>
<evidence type="ECO:0000313" key="6">
    <source>
        <dbReference type="EMBL" id="KAL3116972.1"/>
    </source>
</evidence>
<keyword evidence="7" id="KW-1185">Reference proteome</keyword>
<dbReference type="AlphaFoldDB" id="A0ABD2LP00"/>
<dbReference type="SUPFAM" id="SSF81321">
    <property type="entry name" value="Family A G protein-coupled receptor-like"/>
    <property type="match status" value="1"/>
</dbReference>
<reference evidence="6 7" key="1">
    <citation type="submission" date="2024-10" db="EMBL/GenBank/DDBJ databases">
        <authorList>
            <person name="Kim D."/>
        </authorList>
    </citation>
    <scope>NUCLEOTIDE SEQUENCE [LARGE SCALE GENOMIC DNA]</scope>
    <source>
        <strain evidence="6">BH-2024</strain>
    </source>
</reference>
<protein>
    <submittedName>
        <fullName evidence="6">Uncharacterized protein</fullName>
    </submittedName>
</protein>
<evidence type="ECO:0000256" key="4">
    <source>
        <dbReference type="ARBA" id="ARBA00023136"/>
    </source>
</evidence>
<dbReference type="SMART" id="SM01381">
    <property type="entry name" value="7TM_GPCR_Srsx"/>
    <property type="match status" value="1"/>
</dbReference>
<feature type="transmembrane region" description="Helical" evidence="5">
    <location>
        <begin position="70"/>
        <end position="92"/>
    </location>
</feature>
<accession>A0ABD2LP00</accession>
<keyword evidence="3 5" id="KW-1133">Transmembrane helix</keyword>
<dbReference type="Gene3D" id="1.20.1070.10">
    <property type="entry name" value="Rhodopsin 7-helix transmembrane proteins"/>
    <property type="match status" value="1"/>
</dbReference>
<dbReference type="EMBL" id="JBICBT010000337">
    <property type="protein sequence ID" value="KAL3116972.1"/>
    <property type="molecule type" value="Genomic_DNA"/>
</dbReference>
<sequence>MQIQAGRSLGVLQYLELLLCLEAFSMHLSFRGTVNYLLALCSFFEFIHQPGYFLFVYTAFSGQNFIEYRLAVKITFISWFGIAAISPTMFFTGIDRLIGIAFDEMHNKCKVRFYLTTITVICITFGIDFLVTIYQFMNLCGDQMITGIITDFTKDTSRQRIMWHCLTIMTIVVYLFVGLFIKIKSSGLPSADQINRRTFRSLFCIIAVNIGGYFINLFYINLIKPSISSPITAWFCQVIAVIPLNIGAASNGPILYFTSTDYRQAFQKQFPLVFKQIPNQNQVIPLQQQNGHPCN</sequence>
<feature type="transmembrane region" description="Helical" evidence="5">
    <location>
        <begin position="113"/>
        <end position="137"/>
    </location>
</feature>
<proteinExistence type="predicted"/>
<dbReference type="GO" id="GO:0016020">
    <property type="term" value="C:membrane"/>
    <property type="evidence" value="ECO:0007669"/>
    <property type="project" value="UniProtKB-SubCell"/>
</dbReference>
<evidence type="ECO:0000256" key="2">
    <source>
        <dbReference type="ARBA" id="ARBA00022692"/>
    </source>
</evidence>
<keyword evidence="4 5" id="KW-0472">Membrane</keyword>
<dbReference type="PANTHER" id="PTHR23360">
    <property type="entry name" value="G-PROTEIN COUPLED RECEPTORS FAMILY 1 PROFILE DOMAIN-CONTAINING PROTEIN-RELATED"/>
    <property type="match status" value="1"/>
</dbReference>